<dbReference type="Proteomes" id="UP000254794">
    <property type="component" value="Unassembled WGS sequence"/>
</dbReference>
<dbReference type="EMBL" id="UGOD01000002">
    <property type="protein sequence ID" value="STX81274.1"/>
    <property type="molecule type" value="Genomic_DNA"/>
</dbReference>
<dbReference type="AlphaFoldDB" id="A0A378KHK7"/>
<organism evidence="1 2">
    <name type="scientific">Legionella busanensis</name>
    <dbReference type="NCBI Taxonomy" id="190655"/>
    <lineage>
        <taxon>Bacteria</taxon>
        <taxon>Pseudomonadati</taxon>
        <taxon>Pseudomonadota</taxon>
        <taxon>Gammaproteobacteria</taxon>
        <taxon>Legionellales</taxon>
        <taxon>Legionellaceae</taxon>
        <taxon>Legionella</taxon>
    </lineage>
</organism>
<keyword evidence="2" id="KW-1185">Reference proteome</keyword>
<accession>A0A378KHK7</accession>
<proteinExistence type="predicted"/>
<protein>
    <submittedName>
        <fullName evidence="1">Uncharacterized protein</fullName>
    </submittedName>
</protein>
<gene>
    <name evidence="1" type="ORF">NCTC13316_03143</name>
</gene>
<evidence type="ECO:0000313" key="2">
    <source>
        <dbReference type="Proteomes" id="UP000254794"/>
    </source>
</evidence>
<dbReference type="RefSeq" id="WP_160116232.1">
    <property type="nucleotide sequence ID" value="NZ_CAAAHP010000013.1"/>
</dbReference>
<evidence type="ECO:0000313" key="1">
    <source>
        <dbReference type="EMBL" id="STX81274.1"/>
    </source>
</evidence>
<reference evidence="1 2" key="1">
    <citation type="submission" date="2018-06" db="EMBL/GenBank/DDBJ databases">
        <authorList>
            <consortium name="Pathogen Informatics"/>
            <person name="Doyle S."/>
        </authorList>
    </citation>
    <scope>NUCLEOTIDE SEQUENCE [LARGE SCALE GENOMIC DNA]</scope>
    <source>
        <strain evidence="1 2">NCTC13316</strain>
    </source>
</reference>
<sequence>MTIFNLPKLLSPIKSFFSRSKKGQVYLSSLERAYMEQAAELMRLKHRLNNA</sequence>
<name>A0A378KHK7_9GAMM</name>